<evidence type="ECO:0000256" key="3">
    <source>
        <dbReference type="ARBA" id="ARBA00022723"/>
    </source>
</evidence>
<dbReference type="EC" id="3.5.1.19" evidence="6"/>
<dbReference type="GO" id="GO:0008936">
    <property type="term" value="F:nicotinamidase activity"/>
    <property type="evidence" value="ECO:0007669"/>
    <property type="project" value="UniProtKB-EC"/>
</dbReference>
<dbReference type="AlphaFoldDB" id="A0A2S9XJU9"/>
<evidence type="ECO:0000256" key="5">
    <source>
        <dbReference type="ARBA" id="ARBA00037900"/>
    </source>
</evidence>
<feature type="domain" description="Isochorismatase-like" evidence="9">
    <location>
        <begin position="8"/>
        <end position="208"/>
    </location>
</feature>
<dbReference type="EMBL" id="PVNK01000194">
    <property type="protein sequence ID" value="PRP93122.1"/>
    <property type="molecule type" value="Genomic_DNA"/>
</dbReference>
<dbReference type="RefSeq" id="WP_106393767.1">
    <property type="nucleotide sequence ID" value="NZ_PVNK01000194.1"/>
</dbReference>
<dbReference type="OrthoDB" id="9791276at2"/>
<evidence type="ECO:0000256" key="1">
    <source>
        <dbReference type="ARBA" id="ARBA00006336"/>
    </source>
</evidence>
<reference evidence="10 11" key="1">
    <citation type="submission" date="2018-03" db="EMBL/GenBank/DDBJ databases">
        <title>Draft Genome Sequences of the Obligatory Marine Myxobacteria Enhygromyxa salina SWB005.</title>
        <authorList>
            <person name="Poehlein A."/>
            <person name="Moghaddam J.A."/>
            <person name="Harms H."/>
            <person name="Alanjari M."/>
            <person name="Koenig G.M."/>
            <person name="Daniel R."/>
            <person name="Schaeberle T.F."/>
        </authorList>
    </citation>
    <scope>NUCLEOTIDE SEQUENCE [LARGE SCALE GENOMIC DNA]</scope>
    <source>
        <strain evidence="10 11">SWB005</strain>
    </source>
</reference>
<name>A0A2S9XJU9_9BACT</name>
<comment type="similarity">
    <text evidence="1">Belongs to the isochorismatase family.</text>
</comment>
<dbReference type="Proteomes" id="UP000237968">
    <property type="component" value="Unassembled WGS sequence"/>
</dbReference>
<protein>
    <recommendedName>
        <fullName evidence="8">Nicotinamidase</fullName>
        <ecNumber evidence="6">3.5.1.19</ecNumber>
    </recommendedName>
    <alternativeName>
        <fullName evidence="7">Nicotinamide deamidase</fullName>
    </alternativeName>
</protein>
<comment type="caution">
    <text evidence="10">The sequence shown here is derived from an EMBL/GenBank/DDBJ whole genome shotgun (WGS) entry which is preliminary data.</text>
</comment>
<keyword evidence="11" id="KW-1185">Reference proteome</keyword>
<evidence type="ECO:0000256" key="8">
    <source>
        <dbReference type="ARBA" id="ARBA00072277"/>
    </source>
</evidence>
<evidence type="ECO:0000256" key="6">
    <source>
        <dbReference type="ARBA" id="ARBA00039017"/>
    </source>
</evidence>
<evidence type="ECO:0000259" key="9">
    <source>
        <dbReference type="Pfam" id="PF00857"/>
    </source>
</evidence>
<dbReference type="FunFam" id="3.40.50.850:FF:000006">
    <property type="entry name" value="Bifunctional pyrazinamidase/nicotinamidase"/>
    <property type="match status" value="1"/>
</dbReference>
<dbReference type="CDD" id="cd01011">
    <property type="entry name" value="nicotinamidase"/>
    <property type="match status" value="1"/>
</dbReference>
<dbReference type="PANTHER" id="PTHR11080">
    <property type="entry name" value="PYRAZINAMIDASE/NICOTINAMIDASE"/>
    <property type="match status" value="1"/>
</dbReference>
<sequence length="216" mass="23171">MTRNNNQALIIVDLQPDFLPGGPLGVPEGDAIVPVVLELIKRFELVVATQDWHPADHGSFAANHSGRAPGEVIDLHGLDQVLWPVHCVQDSEGAQLVPELREREAQIGAVFRKGSDKRTDSYSAFFDNGKRGATGLGEWLEARGVGSVAICGLALDYCVKFTALDALSLGLETTLIRDATRPVELEPGDGQRAIEAIREAGGEILDSATLLSEARP</sequence>
<accession>A0A2S9XJU9</accession>
<dbReference type="InterPro" id="IPR052347">
    <property type="entry name" value="Isochorismatase_Nicotinamidase"/>
</dbReference>
<keyword evidence="4" id="KW-0378">Hydrolase</keyword>
<evidence type="ECO:0000256" key="7">
    <source>
        <dbReference type="ARBA" id="ARBA00043224"/>
    </source>
</evidence>
<evidence type="ECO:0000313" key="11">
    <source>
        <dbReference type="Proteomes" id="UP000237968"/>
    </source>
</evidence>
<dbReference type="NCBIfam" id="NF008623">
    <property type="entry name" value="PRK11609.1"/>
    <property type="match status" value="1"/>
</dbReference>
<keyword evidence="3" id="KW-0479">Metal-binding</keyword>
<keyword evidence="2" id="KW-0662">Pyridine nucleotide biosynthesis</keyword>
<dbReference type="InterPro" id="IPR000868">
    <property type="entry name" value="Isochorismatase-like_dom"/>
</dbReference>
<comment type="pathway">
    <text evidence="5">Cofactor biosynthesis; nicotinate biosynthesis; nicotinate from nicotinamide: step 1/1.</text>
</comment>
<dbReference type="Gene3D" id="3.40.50.850">
    <property type="entry name" value="Isochorismatase-like"/>
    <property type="match status" value="1"/>
</dbReference>
<dbReference type="SUPFAM" id="SSF52499">
    <property type="entry name" value="Isochorismatase-like hydrolases"/>
    <property type="match status" value="1"/>
</dbReference>
<evidence type="ECO:0000256" key="4">
    <source>
        <dbReference type="ARBA" id="ARBA00022801"/>
    </source>
</evidence>
<evidence type="ECO:0000313" key="10">
    <source>
        <dbReference type="EMBL" id="PRP93122.1"/>
    </source>
</evidence>
<evidence type="ECO:0000256" key="2">
    <source>
        <dbReference type="ARBA" id="ARBA00022642"/>
    </source>
</evidence>
<gene>
    <name evidence="10" type="ORF">ENSA5_44970</name>
</gene>
<dbReference type="Pfam" id="PF00857">
    <property type="entry name" value="Isochorismatase"/>
    <property type="match status" value="1"/>
</dbReference>
<dbReference type="InterPro" id="IPR036380">
    <property type="entry name" value="Isochorismatase-like_sf"/>
</dbReference>
<dbReference type="GO" id="GO:0046872">
    <property type="term" value="F:metal ion binding"/>
    <property type="evidence" value="ECO:0007669"/>
    <property type="project" value="UniProtKB-KW"/>
</dbReference>
<dbReference type="PANTHER" id="PTHR11080:SF2">
    <property type="entry name" value="LD05707P"/>
    <property type="match status" value="1"/>
</dbReference>
<proteinExistence type="inferred from homology"/>
<organism evidence="10 11">
    <name type="scientific">Enhygromyxa salina</name>
    <dbReference type="NCBI Taxonomy" id="215803"/>
    <lineage>
        <taxon>Bacteria</taxon>
        <taxon>Pseudomonadati</taxon>
        <taxon>Myxococcota</taxon>
        <taxon>Polyangia</taxon>
        <taxon>Nannocystales</taxon>
        <taxon>Nannocystaceae</taxon>
        <taxon>Enhygromyxa</taxon>
    </lineage>
</organism>
<dbReference type="GO" id="GO:0019363">
    <property type="term" value="P:pyridine nucleotide biosynthetic process"/>
    <property type="evidence" value="ECO:0007669"/>
    <property type="project" value="UniProtKB-KW"/>
</dbReference>